<feature type="transmembrane region" description="Helical" evidence="6">
    <location>
        <begin position="227"/>
        <end position="246"/>
    </location>
</feature>
<evidence type="ECO:0000313" key="9">
    <source>
        <dbReference type="Proteomes" id="UP000286931"/>
    </source>
</evidence>
<dbReference type="Pfam" id="PF07690">
    <property type="entry name" value="MFS_1"/>
    <property type="match status" value="1"/>
</dbReference>
<keyword evidence="9" id="KW-1185">Reference proteome</keyword>
<feature type="transmembrane region" description="Helical" evidence="6">
    <location>
        <begin position="176"/>
        <end position="198"/>
    </location>
</feature>
<dbReference type="SUPFAM" id="SSF103473">
    <property type="entry name" value="MFS general substrate transporter"/>
    <property type="match status" value="1"/>
</dbReference>
<feature type="transmembrane region" description="Helical" evidence="6">
    <location>
        <begin position="119"/>
        <end position="136"/>
    </location>
</feature>
<evidence type="ECO:0000256" key="1">
    <source>
        <dbReference type="ARBA" id="ARBA00004651"/>
    </source>
</evidence>
<sequence length="404" mass="41368">MSADGTRQSAVASAAPKTRRALIGYLPLYLFLFLVGAEMYLVSPLLPELAADLDVPVTAAAHLVTAYVLVQAVAGPFLGLAYPRLGPVVMVGTGAALFVAGNVIAALTGDFALLVGSRALAGLGVATAGPAIWTWIATTAPEAIRGSAMGAGMAAFALGQVLGVPLGAFVADAAGWHRAFALLGAGAALTLPLLLYGLRGARERPREPGQGPRVLLKVWTRGPLRRTLVITFLFHAANLGAYTYLADVIDTRYDLSPTALGTIGLLSGLGMFAGAALGGRVGDAARARGHTEDRLLPVWTIVLPVALVVAVGGRPLWLNIVAVLVWFLAAGAFDTNQQTLVASHAPGFTAVALSWNLAVLYGATSWGVWLMGLGDHRAGAVVVAGAVMAALAAACSIAAVRRSG</sequence>
<keyword evidence="3 6" id="KW-0812">Transmembrane</keyword>
<keyword evidence="5 6" id="KW-0472">Membrane</keyword>
<dbReference type="GO" id="GO:0005886">
    <property type="term" value="C:plasma membrane"/>
    <property type="evidence" value="ECO:0007669"/>
    <property type="project" value="UniProtKB-SubCell"/>
</dbReference>
<protein>
    <submittedName>
        <fullName evidence="8">Chloramphenicol efflux pump</fullName>
    </submittedName>
</protein>
<feature type="transmembrane region" description="Helical" evidence="6">
    <location>
        <begin position="317"/>
        <end position="335"/>
    </location>
</feature>
<dbReference type="GO" id="GO:0022857">
    <property type="term" value="F:transmembrane transporter activity"/>
    <property type="evidence" value="ECO:0007669"/>
    <property type="project" value="InterPro"/>
</dbReference>
<feature type="transmembrane region" description="Helical" evidence="6">
    <location>
        <begin position="378"/>
        <end position="400"/>
    </location>
</feature>
<reference evidence="8 9" key="1">
    <citation type="submission" date="2018-12" db="EMBL/GenBank/DDBJ databases">
        <title>Draft genome sequence of Embleya hyalina NBRC 13850T.</title>
        <authorList>
            <person name="Komaki H."/>
            <person name="Hosoyama A."/>
            <person name="Kimura A."/>
            <person name="Ichikawa N."/>
            <person name="Tamura T."/>
        </authorList>
    </citation>
    <scope>NUCLEOTIDE SEQUENCE [LARGE SCALE GENOMIC DNA]</scope>
    <source>
        <strain evidence="8 9">NBRC 13850</strain>
    </source>
</reference>
<dbReference type="Gene3D" id="1.20.1250.20">
    <property type="entry name" value="MFS general substrate transporter like domains"/>
    <property type="match status" value="1"/>
</dbReference>
<feature type="domain" description="Major facilitator superfamily (MFS) profile" evidence="7">
    <location>
        <begin position="24"/>
        <end position="404"/>
    </location>
</feature>
<dbReference type="InterPro" id="IPR036259">
    <property type="entry name" value="MFS_trans_sf"/>
</dbReference>
<dbReference type="OrthoDB" id="4571168at2"/>
<feature type="transmembrane region" description="Helical" evidence="6">
    <location>
        <begin position="88"/>
        <end position="107"/>
    </location>
</feature>
<dbReference type="RefSeq" id="WP_160161753.1">
    <property type="nucleotide sequence ID" value="NZ_BIFH01000042.1"/>
</dbReference>
<feature type="transmembrane region" description="Helical" evidence="6">
    <location>
        <begin position="347"/>
        <end position="372"/>
    </location>
</feature>
<keyword evidence="4 6" id="KW-1133">Transmembrane helix</keyword>
<proteinExistence type="predicted"/>
<evidence type="ECO:0000259" key="7">
    <source>
        <dbReference type="PROSITE" id="PS50850"/>
    </source>
</evidence>
<dbReference type="EMBL" id="BIFH01000042">
    <property type="protein sequence ID" value="GCE00753.1"/>
    <property type="molecule type" value="Genomic_DNA"/>
</dbReference>
<comment type="subcellular location">
    <subcellularLocation>
        <location evidence="1">Cell membrane</location>
        <topology evidence="1">Multi-pass membrane protein</topology>
    </subcellularLocation>
</comment>
<evidence type="ECO:0000256" key="2">
    <source>
        <dbReference type="ARBA" id="ARBA00022475"/>
    </source>
</evidence>
<feature type="transmembrane region" description="Helical" evidence="6">
    <location>
        <begin position="258"/>
        <end position="282"/>
    </location>
</feature>
<feature type="transmembrane region" description="Helical" evidence="6">
    <location>
        <begin position="148"/>
        <end position="170"/>
    </location>
</feature>
<dbReference type="InterPro" id="IPR050189">
    <property type="entry name" value="MFS_Efflux_Transporters"/>
</dbReference>
<comment type="caution">
    <text evidence="8">The sequence shown here is derived from an EMBL/GenBank/DDBJ whole genome shotgun (WGS) entry which is preliminary data.</text>
</comment>
<feature type="transmembrane region" description="Helical" evidence="6">
    <location>
        <begin position="61"/>
        <end position="81"/>
    </location>
</feature>
<feature type="transmembrane region" description="Helical" evidence="6">
    <location>
        <begin position="21"/>
        <end position="41"/>
    </location>
</feature>
<organism evidence="8 9">
    <name type="scientific">Embleya hyalina</name>
    <dbReference type="NCBI Taxonomy" id="516124"/>
    <lineage>
        <taxon>Bacteria</taxon>
        <taxon>Bacillati</taxon>
        <taxon>Actinomycetota</taxon>
        <taxon>Actinomycetes</taxon>
        <taxon>Kitasatosporales</taxon>
        <taxon>Streptomycetaceae</taxon>
        <taxon>Embleya</taxon>
    </lineage>
</organism>
<dbReference type="InterPro" id="IPR020846">
    <property type="entry name" value="MFS_dom"/>
</dbReference>
<evidence type="ECO:0000256" key="5">
    <source>
        <dbReference type="ARBA" id="ARBA00023136"/>
    </source>
</evidence>
<evidence type="ECO:0000256" key="6">
    <source>
        <dbReference type="SAM" id="Phobius"/>
    </source>
</evidence>
<keyword evidence="2" id="KW-1003">Cell membrane</keyword>
<dbReference type="InterPro" id="IPR011701">
    <property type="entry name" value="MFS"/>
</dbReference>
<dbReference type="PANTHER" id="PTHR43124">
    <property type="entry name" value="PURINE EFFLUX PUMP PBUE"/>
    <property type="match status" value="1"/>
</dbReference>
<name>A0A401Z1J1_9ACTN</name>
<evidence type="ECO:0000256" key="3">
    <source>
        <dbReference type="ARBA" id="ARBA00022692"/>
    </source>
</evidence>
<gene>
    <name evidence="8" type="ORF">EHYA_08479</name>
</gene>
<dbReference type="CDD" id="cd17324">
    <property type="entry name" value="MFS_NepI_like"/>
    <property type="match status" value="1"/>
</dbReference>
<accession>A0A401Z1J1</accession>
<dbReference type="PANTHER" id="PTHR43124:SF3">
    <property type="entry name" value="CHLORAMPHENICOL EFFLUX PUMP RV0191"/>
    <property type="match status" value="1"/>
</dbReference>
<dbReference type="AlphaFoldDB" id="A0A401Z1J1"/>
<evidence type="ECO:0000313" key="8">
    <source>
        <dbReference type="EMBL" id="GCE00753.1"/>
    </source>
</evidence>
<dbReference type="PROSITE" id="PS50850">
    <property type="entry name" value="MFS"/>
    <property type="match status" value="1"/>
</dbReference>
<feature type="transmembrane region" description="Helical" evidence="6">
    <location>
        <begin position="294"/>
        <end position="311"/>
    </location>
</feature>
<dbReference type="Proteomes" id="UP000286931">
    <property type="component" value="Unassembled WGS sequence"/>
</dbReference>
<evidence type="ECO:0000256" key="4">
    <source>
        <dbReference type="ARBA" id="ARBA00022989"/>
    </source>
</evidence>